<dbReference type="AlphaFoldDB" id="A0A131Y915"/>
<reference evidence="8" key="1">
    <citation type="submission" date="2016-02" db="EMBL/GenBank/DDBJ databases">
        <title>RNAseq analyses of the midgut from blood- or serum-fed Ixodes ricinus ticks.</title>
        <authorList>
            <person name="Perner J."/>
            <person name="Provaznik J."/>
            <person name="Schrenkova J."/>
            <person name="Urbanova V."/>
            <person name="Ribeiro J.M."/>
            <person name="Kopacek P."/>
        </authorList>
    </citation>
    <scope>NUCLEOTIDE SEQUENCE</scope>
    <source>
        <tissue evidence="8">Gut</tissue>
    </source>
</reference>
<keyword evidence="5" id="KW-0221">Differentiation</keyword>
<keyword evidence="4" id="KW-0597">Phosphoprotein</keyword>
<evidence type="ECO:0000256" key="1">
    <source>
        <dbReference type="ARBA" id="ARBA00002540"/>
    </source>
</evidence>
<evidence type="ECO:0000313" key="8">
    <source>
        <dbReference type="EMBL" id="JAP75038.1"/>
    </source>
</evidence>
<dbReference type="GO" id="GO:0007283">
    <property type="term" value="P:spermatogenesis"/>
    <property type="evidence" value="ECO:0007669"/>
    <property type="project" value="UniProtKB-KW"/>
</dbReference>
<evidence type="ECO:0000256" key="2">
    <source>
        <dbReference type="ARBA" id="ARBA00022245"/>
    </source>
</evidence>
<evidence type="ECO:0000256" key="5">
    <source>
        <dbReference type="ARBA" id="ARBA00022782"/>
    </source>
</evidence>
<dbReference type="PANTHER" id="PTHR17005">
    <property type="entry name" value="MALE-ENHANCED ANTIGEN-1"/>
    <property type="match status" value="1"/>
</dbReference>
<keyword evidence="3" id="KW-0217">Developmental protein</keyword>
<sequence>MPPILPTDVPEPEGSEDETVNAPVPAAYHADDSSDDEDVDLGSGDEEHAGYQLLPQQLDSDEDAPDAVGNPALPSVFAEAFSRAPNEWRPTEDMLRPVEPRPLAEPMAQAQVEAVKAAMAGFELPASQRPAWAQDVPEEEWKQCLYDRLQLRGRPEPGS</sequence>
<dbReference type="EMBL" id="GEFM01000758">
    <property type="protein sequence ID" value="JAP75038.1"/>
    <property type="molecule type" value="mRNA"/>
</dbReference>
<comment type="function">
    <text evidence="1">May play an important role in spermatogenesis and/or testis development.</text>
</comment>
<name>A0A131Y915_IXORI</name>
<protein>
    <recommendedName>
        <fullName evidence="2">Male-enhanced antigen 1</fullName>
    </recommendedName>
</protein>
<feature type="compositionally biased region" description="Acidic residues" evidence="7">
    <location>
        <begin position="33"/>
        <end position="44"/>
    </location>
</feature>
<organism evidence="8">
    <name type="scientific">Ixodes ricinus</name>
    <name type="common">Common tick</name>
    <name type="synonym">Acarus ricinus</name>
    <dbReference type="NCBI Taxonomy" id="34613"/>
    <lineage>
        <taxon>Eukaryota</taxon>
        <taxon>Metazoa</taxon>
        <taxon>Ecdysozoa</taxon>
        <taxon>Arthropoda</taxon>
        <taxon>Chelicerata</taxon>
        <taxon>Arachnida</taxon>
        <taxon>Acari</taxon>
        <taxon>Parasitiformes</taxon>
        <taxon>Ixodida</taxon>
        <taxon>Ixodoidea</taxon>
        <taxon>Ixodidae</taxon>
        <taxon>Ixodinae</taxon>
        <taxon>Ixodes</taxon>
    </lineage>
</organism>
<proteinExistence type="evidence at transcript level"/>
<dbReference type="InterPro" id="IPR009685">
    <property type="entry name" value="MEA1"/>
</dbReference>
<evidence type="ECO:0000256" key="7">
    <source>
        <dbReference type="SAM" id="MobiDB-lite"/>
    </source>
</evidence>
<dbReference type="Pfam" id="PF06910">
    <property type="entry name" value="MEA1"/>
    <property type="match status" value="1"/>
</dbReference>
<keyword evidence="6" id="KW-0744">Spermatogenesis</keyword>
<evidence type="ECO:0000256" key="6">
    <source>
        <dbReference type="ARBA" id="ARBA00022871"/>
    </source>
</evidence>
<evidence type="ECO:0000256" key="3">
    <source>
        <dbReference type="ARBA" id="ARBA00022473"/>
    </source>
</evidence>
<feature type="region of interest" description="Disordered" evidence="7">
    <location>
        <begin position="1"/>
        <end position="72"/>
    </location>
</feature>
<evidence type="ECO:0000256" key="4">
    <source>
        <dbReference type="ARBA" id="ARBA00022553"/>
    </source>
</evidence>
<accession>A0A131Y915</accession>
<feature type="compositionally biased region" description="Acidic residues" evidence="7">
    <location>
        <begin position="10"/>
        <end position="19"/>
    </location>
</feature>
<dbReference type="GO" id="GO:0030154">
    <property type="term" value="P:cell differentiation"/>
    <property type="evidence" value="ECO:0007669"/>
    <property type="project" value="UniProtKB-KW"/>
</dbReference>